<keyword evidence="3" id="KW-1185">Reference proteome</keyword>
<organism evidence="3 4">
    <name type="scientific">Microcaecilia unicolor</name>
    <dbReference type="NCBI Taxonomy" id="1415580"/>
    <lineage>
        <taxon>Eukaryota</taxon>
        <taxon>Metazoa</taxon>
        <taxon>Chordata</taxon>
        <taxon>Craniata</taxon>
        <taxon>Vertebrata</taxon>
        <taxon>Euteleostomi</taxon>
        <taxon>Amphibia</taxon>
        <taxon>Gymnophiona</taxon>
        <taxon>Siphonopidae</taxon>
        <taxon>Microcaecilia</taxon>
    </lineage>
</organism>
<accession>A0A6P7YLM3</accession>
<evidence type="ECO:0000313" key="3">
    <source>
        <dbReference type="Proteomes" id="UP000515156"/>
    </source>
</evidence>
<dbReference type="CTD" id="57149"/>
<reference evidence="4" key="1">
    <citation type="submission" date="2025-08" db="UniProtKB">
        <authorList>
            <consortium name="RefSeq"/>
        </authorList>
    </citation>
    <scope>IDENTIFICATION</scope>
</reference>
<dbReference type="InterPro" id="IPR008011">
    <property type="entry name" value="Complex1_LYR_dom"/>
</dbReference>
<evidence type="ECO:0000256" key="1">
    <source>
        <dbReference type="ARBA" id="ARBA00009508"/>
    </source>
</evidence>
<evidence type="ECO:0000259" key="2">
    <source>
        <dbReference type="Pfam" id="PF05347"/>
    </source>
</evidence>
<evidence type="ECO:0000313" key="4">
    <source>
        <dbReference type="RefSeq" id="XP_030068297.1"/>
    </source>
</evidence>
<dbReference type="RefSeq" id="XP_030068297.1">
    <property type="nucleotide sequence ID" value="XM_030212437.1"/>
</dbReference>
<dbReference type="InterPro" id="IPR045294">
    <property type="entry name" value="Complex1_LYR_LYRM1"/>
</dbReference>
<feature type="domain" description="Complex 1 LYR protein" evidence="2">
    <location>
        <begin position="19"/>
        <end position="83"/>
    </location>
</feature>
<dbReference type="GO" id="GO:0005739">
    <property type="term" value="C:mitochondrion"/>
    <property type="evidence" value="ECO:0007669"/>
    <property type="project" value="TreeGrafter"/>
</dbReference>
<dbReference type="GeneID" id="115476197"/>
<dbReference type="Proteomes" id="UP000515156">
    <property type="component" value="Chromosome 8"/>
</dbReference>
<dbReference type="CDD" id="cd20261">
    <property type="entry name" value="Complex1_LYR_LYRM1"/>
    <property type="match status" value="1"/>
</dbReference>
<protein>
    <submittedName>
        <fullName evidence="4">LYR motif-containing protein 1 isoform X2</fullName>
    </submittedName>
</protein>
<sequence>MRAANSLCCSEEMSAATRQEVLSLYRKIFRIANKWQSLSGQREDVLKEKQYIVNEARTLFQKNKNLTDLELIKQCMEECEARIDIALHYRIPYPRPAEYNKTYII</sequence>
<dbReference type="AlphaFoldDB" id="A0A6P7YLM3"/>
<dbReference type="InterPro" id="IPR040330">
    <property type="entry name" value="LYRM1"/>
</dbReference>
<comment type="similarity">
    <text evidence="1">Belongs to the complex I LYR family.</text>
</comment>
<dbReference type="PANTHER" id="PTHR14273:SF0">
    <property type="entry name" value="LYR MOTIF-CONTAINING PROTEIN 1"/>
    <property type="match status" value="1"/>
</dbReference>
<proteinExistence type="inferred from homology"/>
<gene>
    <name evidence="4" type="primary">LYRM1</name>
</gene>
<dbReference type="Pfam" id="PF05347">
    <property type="entry name" value="Complex1_LYR"/>
    <property type="match status" value="1"/>
</dbReference>
<dbReference type="PANTHER" id="PTHR14273">
    <property type="entry name" value="LYR MOTIF-CONTAINING PROTEIN 1"/>
    <property type="match status" value="1"/>
</dbReference>
<name>A0A6P7YLM3_9AMPH</name>